<organism evidence="1 2">
    <name type="scientific">Streptomyces cyaneochromogenes</name>
    <dbReference type="NCBI Taxonomy" id="2496836"/>
    <lineage>
        <taxon>Bacteria</taxon>
        <taxon>Bacillati</taxon>
        <taxon>Actinomycetota</taxon>
        <taxon>Actinomycetes</taxon>
        <taxon>Kitasatosporales</taxon>
        <taxon>Streptomycetaceae</taxon>
        <taxon>Streptomyces</taxon>
    </lineage>
</organism>
<reference evidence="1 2" key="1">
    <citation type="journal article" date="2019" name="Int. J. Syst. Evol. Microbiol.">
        <title>Streptomyces cyaneochromogenes sp. nov., a blue pigment-producing actinomycete from manganese-contaminated soil.</title>
        <authorList>
            <person name="Tang X."/>
            <person name="Zhao J."/>
            <person name="Li K."/>
            <person name="Chen Z."/>
            <person name="Sun Y."/>
            <person name="Gao J."/>
        </authorList>
    </citation>
    <scope>NUCLEOTIDE SEQUENCE [LARGE SCALE GENOMIC DNA]</scope>
    <source>
        <strain evidence="1 2">MK-45</strain>
    </source>
</reference>
<dbReference type="PANTHER" id="PTHR13774">
    <property type="entry name" value="PHENAZINE BIOSYNTHESIS PROTEIN"/>
    <property type="match status" value="1"/>
</dbReference>
<protein>
    <submittedName>
        <fullName evidence="1">PhzF family phenazine biosynthesis protein</fullName>
    </submittedName>
</protein>
<dbReference type="KEGG" id="scya:EJ357_24825"/>
<dbReference type="AlphaFoldDB" id="A0A3S9MAQ9"/>
<accession>A0A3S9MAQ9</accession>
<keyword evidence="2" id="KW-1185">Reference proteome</keyword>
<dbReference type="RefSeq" id="WP_126393758.1">
    <property type="nucleotide sequence ID" value="NZ_CP034539.1"/>
</dbReference>
<dbReference type="PIRSF" id="PIRSF016184">
    <property type="entry name" value="PhzC_PhzF"/>
    <property type="match status" value="1"/>
</dbReference>
<dbReference type="Gene3D" id="3.10.310.10">
    <property type="entry name" value="Diaminopimelate Epimerase, Chain A, domain 1"/>
    <property type="match status" value="2"/>
</dbReference>
<evidence type="ECO:0000313" key="2">
    <source>
        <dbReference type="Proteomes" id="UP000280298"/>
    </source>
</evidence>
<dbReference type="OrthoDB" id="9788221at2"/>
<proteinExistence type="predicted"/>
<dbReference type="SUPFAM" id="SSF54506">
    <property type="entry name" value="Diaminopimelate epimerase-like"/>
    <property type="match status" value="1"/>
</dbReference>
<name>A0A3S9MAQ9_9ACTN</name>
<dbReference type="InterPro" id="IPR003719">
    <property type="entry name" value="Phenazine_PhzF-like"/>
</dbReference>
<dbReference type="Pfam" id="PF02567">
    <property type="entry name" value="PhzC-PhzF"/>
    <property type="match status" value="1"/>
</dbReference>
<dbReference type="NCBIfam" id="TIGR00654">
    <property type="entry name" value="PhzF_family"/>
    <property type="match status" value="1"/>
</dbReference>
<gene>
    <name evidence="1" type="ORF">EJ357_24825</name>
</gene>
<dbReference type="EMBL" id="CP034539">
    <property type="protein sequence ID" value="AZQ36284.1"/>
    <property type="molecule type" value="Genomic_DNA"/>
</dbReference>
<sequence>MPEVTIVDACRRQGQGGSPTAVVDDAPFTDAERRRIPAVTGTSHAVFITAVDGEDQARPSYRLRFFTGEGELPACGHGTVAALALLALRYSGDADYRAALHTTSRVFEGWVKREHDDLTATFDPGTISPRDAGEPELPAIATALGLTSEALPDGACVASPGRPRLLLPVRSRTVLAELRPDFTALRHACDRYGLLGCYAYSIPDADGRAAARMFAPSIGVPEDVANANSTACLAAYLADQGVTGIAVDMGDHLGHPSTITANAQRSASGTLIRLGGAAQIARAVRLPRLG</sequence>
<dbReference type="Proteomes" id="UP000280298">
    <property type="component" value="Chromosome"/>
</dbReference>
<dbReference type="GO" id="GO:0016853">
    <property type="term" value="F:isomerase activity"/>
    <property type="evidence" value="ECO:0007669"/>
    <property type="project" value="TreeGrafter"/>
</dbReference>
<evidence type="ECO:0000313" key="1">
    <source>
        <dbReference type="EMBL" id="AZQ36284.1"/>
    </source>
</evidence>
<dbReference type="GO" id="GO:0005737">
    <property type="term" value="C:cytoplasm"/>
    <property type="evidence" value="ECO:0007669"/>
    <property type="project" value="TreeGrafter"/>
</dbReference>